<keyword evidence="4" id="KW-1185">Reference proteome</keyword>
<proteinExistence type="predicted"/>
<comment type="caution">
    <text evidence="3">The sequence shown here is derived from an EMBL/GenBank/DDBJ whole genome shotgun (WGS) entry which is preliminary data.</text>
</comment>
<keyword evidence="1" id="KW-0812">Transmembrane</keyword>
<evidence type="ECO:0000256" key="1">
    <source>
        <dbReference type="SAM" id="Phobius"/>
    </source>
</evidence>
<evidence type="ECO:0000313" key="3">
    <source>
        <dbReference type="EMBL" id="KAJ7361100.1"/>
    </source>
</evidence>
<evidence type="ECO:0000313" key="4">
    <source>
        <dbReference type="Proteomes" id="UP001218218"/>
    </source>
</evidence>
<gene>
    <name evidence="3" type="ORF">DFH08DRAFT_800488</name>
</gene>
<feature type="transmembrane region" description="Helical" evidence="1">
    <location>
        <begin position="20"/>
        <end position="46"/>
    </location>
</feature>
<organism evidence="3 4">
    <name type="scientific">Mycena albidolilacea</name>
    <dbReference type="NCBI Taxonomy" id="1033008"/>
    <lineage>
        <taxon>Eukaryota</taxon>
        <taxon>Fungi</taxon>
        <taxon>Dikarya</taxon>
        <taxon>Basidiomycota</taxon>
        <taxon>Agaricomycotina</taxon>
        <taxon>Agaricomycetes</taxon>
        <taxon>Agaricomycetidae</taxon>
        <taxon>Agaricales</taxon>
        <taxon>Marasmiineae</taxon>
        <taxon>Mycenaceae</taxon>
        <taxon>Mycena</taxon>
    </lineage>
</organism>
<dbReference type="Proteomes" id="UP001218218">
    <property type="component" value="Unassembled WGS sequence"/>
</dbReference>
<reference evidence="3" key="1">
    <citation type="submission" date="2023-03" db="EMBL/GenBank/DDBJ databases">
        <title>Massive genome expansion in bonnet fungi (Mycena s.s.) driven by repeated elements and novel gene families across ecological guilds.</title>
        <authorList>
            <consortium name="Lawrence Berkeley National Laboratory"/>
            <person name="Harder C.B."/>
            <person name="Miyauchi S."/>
            <person name="Viragh M."/>
            <person name="Kuo A."/>
            <person name="Thoen E."/>
            <person name="Andreopoulos B."/>
            <person name="Lu D."/>
            <person name="Skrede I."/>
            <person name="Drula E."/>
            <person name="Henrissat B."/>
            <person name="Morin E."/>
            <person name="Kohler A."/>
            <person name="Barry K."/>
            <person name="LaButti K."/>
            <person name="Morin E."/>
            <person name="Salamov A."/>
            <person name="Lipzen A."/>
            <person name="Mereny Z."/>
            <person name="Hegedus B."/>
            <person name="Baldrian P."/>
            <person name="Stursova M."/>
            <person name="Weitz H."/>
            <person name="Taylor A."/>
            <person name="Grigoriev I.V."/>
            <person name="Nagy L.G."/>
            <person name="Martin F."/>
            <person name="Kauserud H."/>
        </authorList>
    </citation>
    <scope>NUCLEOTIDE SEQUENCE</scope>
    <source>
        <strain evidence="3">CBHHK002</strain>
    </source>
</reference>
<dbReference type="EMBL" id="JARIHO010000005">
    <property type="protein sequence ID" value="KAJ7361100.1"/>
    <property type="molecule type" value="Genomic_DNA"/>
</dbReference>
<dbReference type="InterPro" id="IPR045339">
    <property type="entry name" value="DUF6534"/>
</dbReference>
<evidence type="ECO:0000259" key="2">
    <source>
        <dbReference type="Pfam" id="PF20152"/>
    </source>
</evidence>
<dbReference type="Pfam" id="PF20152">
    <property type="entry name" value="DUF6534"/>
    <property type="match status" value="1"/>
</dbReference>
<keyword evidence="1" id="KW-0472">Membrane</keyword>
<name>A0AAD7AK47_9AGAR</name>
<dbReference type="AlphaFoldDB" id="A0AAD7AK47"/>
<feature type="domain" description="DUF6534" evidence="2">
    <location>
        <begin position="97"/>
        <end position="151"/>
    </location>
</feature>
<keyword evidence="1" id="KW-1133">Transmembrane helix</keyword>
<feature type="transmembrane region" description="Helical" evidence="1">
    <location>
        <begin position="85"/>
        <end position="108"/>
    </location>
</feature>
<sequence length="161" mass="18041">MITHHFHRLFFSSAQVPPDFKLIIALLFFGVLLNVMLFGVFIVQVYSYFGLCKRVSVSQTSSFNMKLMDNKVLAAVPLGPKLPEVVTALAVWLTSTAFVDLFITAFLVKFLWVNKTGFRTRKDSVTGKIILFTVQTGPLTSSAVVTDIVFFLIAPVRDFCH</sequence>
<protein>
    <recommendedName>
        <fullName evidence="2">DUF6534 domain-containing protein</fullName>
    </recommendedName>
</protein>
<accession>A0AAD7AK47</accession>
<feature type="transmembrane region" description="Helical" evidence="1">
    <location>
        <begin position="129"/>
        <end position="154"/>
    </location>
</feature>